<dbReference type="PANTHER" id="PTHR14273:SF0">
    <property type="entry name" value="LYR MOTIF-CONTAINING PROTEIN 1"/>
    <property type="match status" value="1"/>
</dbReference>
<dbReference type="Proteomes" id="UP001055712">
    <property type="component" value="Unassembled WGS sequence"/>
</dbReference>
<dbReference type="InterPro" id="IPR045294">
    <property type="entry name" value="Complex1_LYR_LYRM1"/>
</dbReference>
<proteinExistence type="inferred from homology"/>
<comment type="similarity">
    <text evidence="1">Belongs to the complex I LYR family.</text>
</comment>
<dbReference type="EMBL" id="SIDB01000004">
    <property type="protein sequence ID" value="KAI3433340.1"/>
    <property type="molecule type" value="Genomic_DNA"/>
</dbReference>
<dbReference type="GO" id="GO:0005739">
    <property type="term" value="C:mitochondrion"/>
    <property type="evidence" value="ECO:0007669"/>
    <property type="project" value="TreeGrafter"/>
</dbReference>
<dbReference type="Pfam" id="PF05347">
    <property type="entry name" value="Complex1_LYR"/>
    <property type="match status" value="1"/>
</dbReference>
<dbReference type="CDD" id="cd20261">
    <property type="entry name" value="Complex1_LYR_LYRM1"/>
    <property type="match status" value="1"/>
</dbReference>
<reference evidence="4" key="1">
    <citation type="journal article" date="2019" name="Plant J.">
        <title>Chlorella vulgaris genome assembly and annotation reveals the molecular basis for metabolic acclimation to high light conditions.</title>
        <authorList>
            <person name="Cecchin M."/>
            <person name="Marcolungo L."/>
            <person name="Rossato M."/>
            <person name="Girolomoni L."/>
            <person name="Cosentino E."/>
            <person name="Cuine S."/>
            <person name="Li-Beisson Y."/>
            <person name="Delledonne M."/>
            <person name="Ballottari M."/>
        </authorList>
    </citation>
    <scope>NUCLEOTIDE SEQUENCE</scope>
    <source>
        <strain evidence="4">211/11P</strain>
    </source>
</reference>
<evidence type="ECO:0000256" key="1">
    <source>
        <dbReference type="ARBA" id="ARBA00009508"/>
    </source>
</evidence>
<name>A0A9D4YZ59_CHLVU</name>
<keyword evidence="5" id="KW-1185">Reference proteome</keyword>
<evidence type="ECO:0000313" key="5">
    <source>
        <dbReference type="Proteomes" id="UP001055712"/>
    </source>
</evidence>
<dbReference type="AlphaFoldDB" id="A0A9D4YZ59"/>
<dbReference type="PANTHER" id="PTHR14273">
    <property type="entry name" value="LYR MOTIF-CONTAINING PROTEIN 1"/>
    <property type="match status" value="1"/>
</dbReference>
<dbReference type="InterPro" id="IPR040330">
    <property type="entry name" value="LYRM1"/>
</dbReference>
<sequence length="145" mass="16459">MAVPVRQQSLSLYRRLLRASRQWQGSKEEADYIAQEARQQFREHQHSTGSPQELAHLLEEGENRLAIALHYGIAFPRLRHADQWDKVPYVEAPKIEAAPEEAVASSMKDKGMAVKLAAAARRRRQRLAQQQQQQGDSQQHGGQAV</sequence>
<dbReference type="OrthoDB" id="513812at2759"/>
<reference evidence="4" key="2">
    <citation type="submission" date="2020-11" db="EMBL/GenBank/DDBJ databases">
        <authorList>
            <person name="Cecchin M."/>
            <person name="Marcolungo L."/>
            <person name="Rossato M."/>
            <person name="Girolomoni L."/>
            <person name="Cosentino E."/>
            <person name="Cuine S."/>
            <person name="Li-Beisson Y."/>
            <person name="Delledonne M."/>
            <person name="Ballottari M."/>
        </authorList>
    </citation>
    <scope>NUCLEOTIDE SEQUENCE</scope>
    <source>
        <strain evidence="4">211/11P</strain>
        <tissue evidence="4">Whole cell</tissue>
    </source>
</reference>
<accession>A0A9D4YZ59</accession>
<evidence type="ECO:0000256" key="2">
    <source>
        <dbReference type="SAM" id="MobiDB-lite"/>
    </source>
</evidence>
<protein>
    <recommendedName>
        <fullName evidence="3">Complex 1 LYR protein domain-containing protein</fullName>
    </recommendedName>
</protein>
<feature type="compositionally biased region" description="Polar residues" evidence="2">
    <location>
        <begin position="135"/>
        <end position="145"/>
    </location>
</feature>
<comment type="caution">
    <text evidence="4">The sequence shown here is derived from an EMBL/GenBank/DDBJ whole genome shotgun (WGS) entry which is preliminary data.</text>
</comment>
<evidence type="ECO:0000313" key="4">
    <source>
        <dbReference type="EMBL" id="KAI3433340.1"/>
    </source>
</evidence>
<dbReference type="InterPro" id="IPR008011">
    <property type="entry name" value="Complex1_LYR_dom"/>
</dbReference>
<feature type="domain" description="Complex 1 LYR protein" evidence="3">
    <location>
        <begin position="7"/>
        <end position="66"/>
    </location>
</feature>
<feature type="region of interest" description="Disordered" evidence="2">
    <location>
        <begin position="101"/>
        <end position="145"/>
    </location>
</feature>
<gene>
    <name evidence="4" type="ORF">D9Q98_003158</name>
</gene>
<evidence type="ECO:0000259" key="3">
    <source>
        <dbReference type="Pfam" id="PF05347"/>
    </source>
</evidence>
<organism evidence="4 5">
    <name type="scientific">Chlorella vulgaris</name>
    <name type="common">Green alga</name>
    <dbReference type="NCBI Taxonomy" id="3077"/>
    <lineage>
        <taxon>Eukaryota</taxon>
        <taxon>Viridiplantae</taxon>
        <taxon>Chlorophyta</taxon>
        <taxon>core chlorophytes</taxon>
        <taxon>Trebouxiophyceae</taxon>
        <taxon>Chlorellales</taxon>
        <taxon>Chlorellaceae</taxon>
        <taxon>Chlorella clade</taxon>
        <taxon>Chlorella</taxon>
    </lineage>
</organism>